<organism evidence="7 8">
    <name type="scientific">Lactobacillus rodentium</name>
    <dbReference type="NCBI Taxonomy" id="947835"/>
    <lineage>
        <taxon>Bacteria</taxon>
        <taxon>Bacillati</taxon>
        <taxon>Bacillota</taxon>
        <taxon>Bacilli</taxon>
        <taxon>Lactobacillales</taxon>
        <taxon>Lactobacillaceae</taxon>
        <taxon>Lactobacillus</taxon>
    </lineage>
</organism>
<dbReference type="SUPFAM" id="SSF56300">
    <property type="entry name" value="Metallo-dependent phosphatases"/>
    <property type="match status" value="1"/>
</dbReference>
<dbReference type="OrthoDB" id="2036332at2"/>
<keyword evidence="3" id="KW-0408">Iron</keyword>
<protein>
    <submittedName>
        <fullName evidence="7">3',5'-cyclic-nucleotide phosphodiesterase</fullName>
    </submittedName>
</protein>
<evidence type="ECO:0000313" key="7">
    <source>
        <dbReference type="EMBL" id="GBG04343.1"/>
    </source>
</evidence>
<dbReference type="Proteomes" id="UP000257317">
    <property type="component" value="Unassembled WGS sequence"/>
</dbReference>
<reference evidence="8" key="1">
    <citation type="submission" date="2018-03" db="EMBL/GenBank/DDBJ databases">
        <title>New taxa in the Lactobacillus gasseri group.</title>
        <authorList>
            <person name="Tanizawa Y."/>
            <person name="Tohno M."/>
            <person name="Endo A."/>
            <person name="Arita M."/>
        </authorList>
    </citation>
    <scope>NUCLEOTIDE SEQUENCE [LARGE SCALE GENOMIC DNA]</scope>
    <source>
        <strain evidence="8">DSM 24759</strain>
    </source>
</reference>
<evidence type="ECO:0000256" key="4">
    <source>
        <dbReference type="ARBA" id="ARBA00025742"/>
    </source>
</evidence>
<dbReference type="InterPro" id="IPR029052">
    <property type="entry name" value="Metallo-depent_PP-like"/>
</dbReference>
<dbReference type="EMBL" id="BFBY01000002">
    <property type="protein sequence ID" value="GBG04343.1"/>
    <property type="molecule type" value="Genomic_DNA"/>
</dbReference>
<dbReference type="GO" id="GO:0046872">
    <property type="term" value="F:metal ion binding"/>
    <property type="evidence" value="ECO:0007669"/>
    <property type="project" value="UniProtKB-KW"/>
</dbReference>
<feature type="domain" description="Cyclic nucleotide phosphodiesterase C-terminal" evidence="6">
    <location>
        <begin position="313"/>
        <end position="397"/>
    </location>
</feature>
<keyword evidence="1" id="KW-0479">Metal-binding</keyword>
<dbReference type="Gene3D" id="1.10.246.180">
    <property type="match status" value="1"/>
</dbReference>
<evidence type="ECO:0000256" key="3">
    <source>
        <dbReference type="ARBA" id="ARBA00023004"/>
    </source>
</evidence>
<dbReference type="Gene3D" id="3.60.21.10">
    <property type="match status" value="1"/>
</dbReference>
<dbReference type="InterPro" id="IPR004843">
    <property type="entry name" value="Calcineurin-like_PHP"/>
</dbReference>
<dbReference type="InterPro" id="IPR050884">
    <property type="entry name" value="CNP_phosphodiesterase-III"/>
</dbReference>
<dbReference type="AlphaFoldDB" id="A0A2Z6T9B6"/>
<evidence type="ECO:0000313" key="8">
    <source>
        <dbReference type="Proteomes" id="UP000257317"/>
    </source>
</evidence>
<feature type="domain" description="Calcineurin-like phosphoesterase" evidence="5">
    <location>
        <begin position="11"/>
        <end position="251"/>
    </location>
</feature>
<dbReference type="PANTHER" id="PTHR42988:SF2">
    <property type="entry name" value="CYCLIC NUCLEOTIDE PHOSPHODIESTERASE CBUA0032-RELATED"/>
    <property type="match status" value="1"/>
</dbReference>
<gene>
    <name evidence="7" type="primary">icc</name>
    <name evidence="7" type="ORF">LrDSM24759_02570</name>
</gene>
<dbReference type="InterPro" id="IPR040869">
    <property type="entry name" value="CNP_C"/>
</dbReference>
<dbReference type="Pfam" id="PF00149">
    <property type="entry name" value="Metallophos"/>
    <property type="match status" value="1"/>
</dbReference>
<accession>A0A2Z6T9B6</accession>
<dbReference type="RefSeq" id="WP_117117696.1">
    <property type="nucleotide sequence ID" value="NZ_BFBY01000002.1"/>
</dbReference>
<dbReference type="PANTHER" id="PTHR42988">
    <property type="entry name" value="PHOSPHOHYDROLASE"/>
    <property type="match status" value="1"/>
</dbReference>
<evidence type="ECO:0000259" key="6">
    <source>
        <dbReference type="Pfam" id="PF17839"/>
    </source>
</evidence>
<dbReference type="GO" id="GO:0016787">
    <property type="term" value="F:hydrolase activity"/>
    <property type="evidence" value="ECO:0007669"/>
    <property type="project" value="UniProtKB-KW"/>
</dbReference>
<dbReference type="Pfam" id="PF17839">
    <property type="entry name" value="CNP_C_terminal"/>
    <property type="match status" value="1"/>
</dbReference>
<keyword evidence="8" id="KW-1185">Reference proteome</keyword>
<keyword evidence="2" id="KW-0378">Hydrolase</keyword>
<sequence length="409" mass="47548">MTYLTTSENNKIYLLSDTHLIAQDLHDDGTAFQRMRDTSAGKDLDYQGLALIAFVRKILKEKPAAVIITGDLTFNGEKQSAEKLAWIFAPLKEAGIAFLVIPGNHDIYDGWARKFRDEKSYYADQISPAQWKSIFVASYKKAASINGLSYSVNFNKKYRFVFADSNIYGEQESRAHPITNGKLSSKQLKWIETEFKQAKAQNQHILFFMHHNLYDHNEIIKGGFTLDNAAELRKLCQQYQVAVVFSGHIHAQNIIRGNSECNTPEVASSGFSMSDQGYGIIDLQENSLEYQRHSFDMVPYLTEREKALLPKQDFHEYLHDIFYRTNEKQMSWLRKKIRNPKEYKDILEFIERLNWNYFVGQSNYSVEEKNKIKASKIYQLVKKKLPEMKNYLDSLLDVNQDSQYLKIKF</sequence>
<evidence type="ECO:0000256" key="1">
    <source>
        <dbReference type="ARBA" id="ARBA00022723"/>
    </source>
</evidence>
<comment type="caution">
    <text evidence="7">The sequence shown here is derived from an EMBL/GenBank/DDBJ whole genome shotgun (WGS) entry which is preliminary data.</text>
</comment>
<evidence type="ECO:0000256" key="2">
    <source>
        <dbReference type="ARBA" id="ARBA00022801"/>
    </source>
</evidence>
<name>A0A2Z6T9B6_9LACO</name>
<proteinExistence type="inferred from homology"/>
<evidence type="ECO:0000259" key="5">
    <source>
        <dbReference type="Pfam" id="PF00149"/>
    </source>
</evidence>
<comment type="similarity">
    <text evidence="4">Belongs to the cyclic nucleotide phosphodiesterase class-III family.</text>
</comment>